<feature type="repeat" description="Solcar" evidence="10">
    <location>
        <begin position="1"/>
        <end position="81"/>
    </location>
</feature>
<dbReference type="InterPro" id="IPR023395">
    <property type="entry name" value="MCP_dom_sf"/>
</dbReference>
<evidence type="ECO:0000256" key="11">
    <source>
        <dbReference type="RuleBase" id="RU000488"/>
    </source>
</evidence>
<comment type="subcellular location">
    <subcellularLocation>
        <location evidence="1">Mitochondrion inner membrane</location>
        <topology evidence="1">Multi-pass membrane protein</topology>
    </subcellularLocation>
</comment>
<keyword evidence="6" id="KW-0999">Mitochondrion inner membrane</keyword>
<evidence type="ECO:0000256" key="2">
    <source>
        <dbReference type="ARBA" id="ARBA00006375"/>
    </source>
</evidence>
<dbReference type="SUPFAM" id="SSF103506">
    <property type="entry name" value="Mitochondrial carrier"/>
    <property type="match status" value="1"/>
</dbReference>
<evidence type="ECO:0000313" key="13">
    <source>
        <dbReference type="Proteomes" id="UP000013827"/>
    </source>
</evidence>
<keyword evidence="7" id="KW-1133">Transmembrane helix</keyword>
<dbReference type="InterPro" id="IPR051752">
    <property type="entry name" value="Mito_2-oxodicarb_carrier"/>
</dbReference>
<dbReference type="RefSeq" id="XP_005775783.1">
    <property type="nucleotide sequence ID" value="XM_005775726.1"/>
</dbReference>
<evidence type="ECO:0000256" key="9">
    <source>
        <dbReference type="ARBA" id="ARBA00023136"/>
    </source>
</evidence>
<evidence type="ECO:0000256" key="6">
    <source>
        <dbReference type="ARBA" id="ARBA00022792"/>
    </source>
</evidence>
<keyword evidence="8" id="KW-0496">Mitochondrion</keyword>
<sequence>MESIAAGAAVGLIECAVCQPFDMVKTRHHLSSQARSVASSLQAIHAEGGFRRFYRGVGPEFAGMVPKSAAMYSSYDGARQLLLAHTSLDEVAASVAAGAASGPFEAAVVQPFQVVKVRMQTKEYVGRYAGSLDCAARETRDAGTQISSPQTPLF</sequence>
<dbReference type="Pfam" id="PF00153">
    <property type="entry name" value="Mito_carr"/>
    <property type="match status" value="2"/>
</dbReference>
<evidence type="ECO:0000256" key="8">
    <source>
        <dbReference type="ARBA" id="ARBA00023128"/>
    </source>
</evidence>
<dbReference type="PaxDb" id="2903-EOD23354"/>
<evidence type="ECO:0000256" key="5">
    <source>
        <dbReference type="ARBA" id="ARBA00022737"/>
    </source>
</evidence>
<dbReference type="HOGENOM" id="CLU_015166_11_0_1"/>
<dbReference type="Gene3D" id="1.50.40.10">
    <property type="entry name" value="Mitochondrial carrier domain"/>
    <property type="match status" value="1"/>
</dbReference>
<dbReference type="GO" id="GO:0005743">
    <property type="term" value="C:mitochondrial inner membrane"/>
    <property type="evidence" value="ECO:0007669"/>
    <property type="project" value="UniProtKB-SubCell"/>
</dbReference>
<keyword evidence="4 10" id="KW-0812">Transmembrane</keyword>
<dbReference type="PANTHER" id="PTHR46356:SF1">
    <property type="entry name" value="MITOCHONDRIAL 2-OXODICARBOXYLATE CARRIER"/>
    <property type="match status" value="1"/>
</dbReference>
<dbReference type="Proteomes" id="UP000013827">
    <property type="component" value="Unassembled WGS sequence"/>
</dbReference>
<evidence type="ECO:0000313" key="12">
    <source>
        <dbReference type="EnsemblProtists" id="EOD23354"/>
    </source>
</evidence>
<keyword evidence="5" id="KW-0677">Repeat</keyword>
<proteinExistence type="inferred from homology"/>
<comment type="similarity">
    <text evidence="2 11">Belongs to the mitochondrial carrier (TC 2.A.29) family.</text>
</comment>
<evidence type="ECO:0000256" key="4">
    <source>
        <dbReference type="ARBA" id="ARBA00022692"/>
    </source>
</evidence>
<keyword evidence="13" id="KW-1185">Reference proteome</keyword>
<evidence type="ECO:0000256" key="10">
    <source>
        <dbReference type="PROSITE-ProRule" id="PRU00282"/>
    </source>
</evidence>
<name>A0A0D3JIL9_EMIH1</name>
<dbReference type="KEGG" id="ehx:EMIHUDRAFT_254987"/>
<evidence type="ECO:0000256" key="7">
    <source>
        <dbReference type="ARBA" id="ARBA00022989"/>
    </source>
</evidence>
<dbReference type="GeneID" id="17268901"/>
<dbReference type="AlphaFoldDB" id="A0A0D3JIL9"/>
<dbReference type="PROSITE" id="PS50920">
    <property type="entry name" value="SOLCAR"/>
    <property type="match status" value="1"/>
</dbReference>
<organism evidence="12 13">
    <name type="scientific">Emiliania huxleyi (strain CCMP1516)</name>
    <dbReference type="NCBI Taxonomy" id="280463"/>
    <lineage>
        <taxon>Eukaryota</taxon>
        <taxon>Haptista</taxon>
        <taxon>Haptophyta</taxon>
        <taxon>Prymnesiophyceae</taxon>
        <taxon>Isochrysidales</taxon>
        <taxon>Noelaerhabdaceae</taxon>
        <taxon>Emiliania</taxon>
    </lineage>
</organism>
<dbReference type="InterPro" id="IPR018108">
    <property type="entry name" value="MCP_transmembrane"/>
</dbReference>
<protein>
    <submittedName>
        <fullName evidence="12">Uncharacterized protein</fullName>
    </submittedName>
</protein>
<dbReference type="eggNOG" id="KOG0754">
    <property type="taxonomic scope" value="Eukaryota"/>
</dbReference>
<accession>A0A0D3JIL9</accession>
<reference evidence="13" key="1">
    <citation type="journal article" date="2013" name="Nature">
        <title>Pan genome of the phytoplankton Emiliania underpins its global distribution.</title>
        <authorList>
            <person name="Read B.A."/>
            <person name="Kegel J."/>
            <person name="Klute M.J."/>
            <person name="Kuo A."/>
            <person name="Lefebvre S.C."/>
            <person name="Maumus F."/>
            <person name="Mayer C."/>
            <person name="Miller J."/>
            <person name="Monier A."/>
            <person name="Salamov A."/>
            <person name="Young J."/>
            <person name="Aguilar M."/>
            <person name="Claverie J.M."/>
            <person name="Frickenhaus S."/>
            <person name="Gonzalez K."/>
            <person name="Herman E.K."/>
            <person name="Lin Y.C."/>
            <person name="Napier J."/>
            <person name="Ogata H."/>
            <person name="Sarno A.F."/>
            <person name="Shmutz J."/>
            <person name="Schroeder D."/>
            <person name="de Vargas C."/>
            <person name="Verret F."/>
            <person name="von Dassow P."/>
            <person name="Valentin K."/>
            <person name="Van de Peer Y."/>
            <person name="Wheeler G."/>
            <person name="Dacks J.B."/>
            <person name="Delwiche C.F."/>
            <person name="Dyhrman S.T."/>
            <person name="Glockner G."/>
            <person name="John U."/>
            <person name="Richards T."/>
            <person name="Worden A.Z."/>
            <person name="Zhang X."/>
            <person name="Grigoriev I.V."/>
            <person name="Allen A.E."/>
            <person name="Bidle K."/>
            <person name="Borodovsky M."/>
            <person name="Bowler C."/>
            <person name="Brownlee C."/>
            <person name="Cock J.M."/>
            <person name="Elias M."/>
            <person name="Gladyshev V.N."/>
            <person name="Groth M."/>
            <person name="Guda C."/>
            <person name="Hadaegh A."/>
            <person name="Iglesias-Rodriguez M.D."/>
            <person name="Jenkins J."/>
            <person name="Jones B.M."/>
            <person name="Lawson T."/>
            <person name="Leese F."/>
            <person name="Lindquist E."/>
            <person name="Lobanov A."/>
            <person name="Lomsadze A."/>
            <person name="Malik S.B."/>
            <person name="Marsh M.E."/>
            <person name="Mackinder L."/>
            <person name="Mock T."/>
            <person name="Mueller-Roeber B."/>
            <person name="Pagarete A."/>
            <person name="Parker M."/>
            <person name="Probert I."/>
            <person name="Quesneville H."/>
            <person name="Raines C."/>
            <person name="Rensing S.A."/>
            <person name="Riano-Pachon D.M."/>
            <person name="Richier S."/>
            <person name="Rokitta S."/>
            <person name="Shiraiwa Y."/>
            <person name="Soanes D.M."/>
            <person name="van der Giezen M."/>
            <person name="Wahlund T.M."/>
            <person name="Williams B."/>
            <person name="Wilson W."/>
            <person name="Wolfe G."/>
            <person name="Wurch L.L."/>
        </authorList>
    </citation>
    <scope>NUCLEOTIDE SEQUENCE</scope>
</reference>
<evidence type="ECO:0000256" key="3">
    <source>
        <dbReference type="ARBA" id="ARBA00022448"/>
    </source>
</evidence>
<reference evidence="12" key="2">
    <citation type="submission" date="2024-10" db="UniProtKB">
        <authorList>
            <consortium name="EnsemblProtists"/>
        </authorList>
    </citation>
    <scope>IDENTIFICATION</scope>
</reference>
<dbReference type="PANTHER" id="PTHR46356">
    <property type="entry name" value="MITOCHONDRIAL 2-OXODICARBOXYLATE CARRIER"/>
    <property type="match status" value="1"/>
</dbReference>
<keyword evidence="3 11" id="KW-0813">Transport</keyword>
<evidence type="ECO:0000256" key="1">
    <source>
        <dbReference type="ARBA" id="ARBA00004448"/>
    </source>
</evidence>
<keyword evidence="9 10" id="KW-0472">Membrane</keyword>
<dbReference type="EnsemblProtists" id="EOD23354">
    <property type="protein sequence ID" value="EOD23354"/>
    <property type="gene ID" value="EMIHUDRAFT_254987"/>
</dbReference>